<reference evidence="1 2" key="1">
    <citation type="submission" date="2019-05" db="EMBL/GenBank/DDBJ databases">
        <title>The metagenome of a microbial culture collection derived from dairy environment covers the genomic content of the human microbiome.</title>
        <authorList>
            <person name="Roder T."/>
            <person name="Wuthrich D."/>
            <person name="Sattari Z."/>
            <person name="Von Ah U."/>
            <person name="Bar C."/>
            <person name="Ronchi F."/>
            <person name="Macpherson A.J."/>
            <person name="Ganal-Vonarburg S.C."/>
            <person name="Bruggmann R."/>
            <person name="Vergeres G."/>
        </authorList>
    </citation>
    <scope>NUCLEOTIDE SEQUENCE [LARGE SCALE GENOMIC DNA]</scope>
    <source>
        <strain evidence="1 2">FAM 24235</strain>
    </source>
</reference>
<sequence>MEDNRIIDNSMPHPEQEEPIESDYTICAWMPMMVQATVTATDETDAIENAKYQIKNGQVPYKVVEKDFSEMDVTFVEKA</sequence>
<accession>A0A5R9C402</accession>
<dbReference type="Proteomes" id="UP000307201">
    <property type="component" value="Unassembled WGS sequence"/>
</dbReference>
<evidence type="ECO:0000313" key="2">
    <source>
        <dbReference type="Proteomes" id="UP000307201"/>
    </source>
</evidence>
<name>A0A5R9C402_9LACT</name>
<dbReference type="AlphaFoldDB" id="A0A5R9C402"/>
<comment type="caution">
    <text evidence="1">The sequence shown here is derived from an EMBL/GenBank/DDBJ whole genome shotgun (WGS) entry which is preliminary data.</text>
</comment>
<proteinExistence type="predicted"/>
<dbReference type="RefSeq" id="WP_138471711.1">
    <property type="nucleotide sequence ID" value="NZ_VBTE01000015.1"/>
</dbReference>
<gene>
    <name evidence="1" type="ORF">FEZ48_06345</name>
</gene>
<protein>
    <submittedName>
        <fullName evidence="1">Uncharacterized protein</fullName>
    </submittedName>
</protein>
<dbReference type="EMBL" id="VBTE01000015">
    <property type="protein sequence ID" value="TLQ07597.1"/>
    <property type="molecule type" value="Genomic_DNA"/>
</dbReference>
<organism evidence="1 2">
    <name type="scientific">Marinilactibacillus psychrotolerans</name>
    <dbReference type="NCBI Taxonomy" id="191770"/>
    <lineage>
        <taxon>Bacteria</taxon>
        <taxon>Bacillati</taxon>
        <taxon>Bacillota</taxon>
        <taxon>Bacilli</taxon>
        <taxon>Lactobacillales</taxon>
        <taxon>Carnobacteriaceae</taxon>
        <taxon>Marinilactibacillus</taxon>
    </lineage>
</organism>
<evidence type="ECO:0000313" key="1">
    <source>
        <dbReference type="EMBL" id="TLQ07597.1"/>
    </source>
</evidence>